<dbReference type="EMBL" id="JAOYFB010000039">
    <property type="protein sequence ID" value="KAK4030438.1"/>
    <property type="molecule type" value="Genomic_DNA"/>
</dbReference>
<reference evidence="1 2" key="1">
    <citation type="journal article" date="2023" name="Nucleic Acids Res.">
        <title>The hologenome of Daphnia magna reveals possible DNA methylation and microbiome-mediated evolution of the host genome.</title>
        <authorList>
            <person name="Chaturvedi A."/>
            <person name="Li X."/>
            <person name="Dhandapani V."/>
            <person name="Marshall H."/>
            <person name="Kissane S."/>
            <person name="Cuenca-Cambronero M."/>
            <person name="Asole G."/>
            <person name="Calvet F."/>
            <person name="Ruiz-Romero M."/>
            <person name="Marangio P."/>
            <person name="Guigo R."/>
            <person name="Rago D."/>
            <person name="Mirbahai L."/>
            <person name="Eastwood N."/>
            <person name="Colbourne J.K."/>
            <person name="Zhou J."/>
            <person name="Mallon E."/>
            <person name="Orsini L."/>
        </authorList>
    </citation>
    <scope>NUCLEOTIDE SEQUENCE [LARGE SCALE GENOMIC DNA]</scope>
    <source>
        <strain evidence="1">LRV0_1</strain>
    </source>
</reference>
<proteinExistence type="predicted"/>
<name>A0ABR0AZ82_9CRUS</name>
<organism evidence="1 2">
    <name type="scientific">Daphnia magna</name>
    <dbReference type="NCBI Taxonomy" id="35525"/>
    <lineage>
        <taxon>Eukaryota</taxon>
        <taxon>Metazoa</taxon>
        <taxon>Ecdysozoa</taxon>
        <taxon>Arthropoda</taxon>
        <taxon>Crustacea</taxon>
        <taxon>Branchiopoda</taxon>
        <taxon>Diplostraca</taxon>
        <taxon>Cladocera</taxon>
        <taxon>Anomopoda</taxon>
        <taxon>Daphniidae</taxon>
        <taxon>Daphnia</taxon>
    </lineage>
</organism>
<keyword evidence="2" id="KW-1185">Reference proteome</keyword>
<accession>A0ABR0AZ82</accession>
<gene>
    <name evidence="1" type="ORF">OUZ56_023505</name>
</gene>
<comment type="caution">
    <text evidence="1">The sequence shown here is derived from an EMBL/GenBank/DDBJ whole genome shotgun (WGS) entry which is preliminary data.</text>
</comment>
<protein>
    <submittedName>
        <fullName evidence="1">Uncharacterized protein</fullName>
    </submittedName>
</protein>
<evidence type="ECO:0000313" key="1">
    <source>
        <dbReference type="EMBL" id="KAK4030438.1"/>
    </source>
</evidence>
<sequence>MFRLLRQISAYKSRAQRYQRIHGSVCHGNHLSTSVGDQCFNTLFCLRVPNAQIGNGSPSTTLIHYQQLQSASTTNVQTGSVSASGLQVVTSQTPSLAIHQQIRLQSLQIPTGQAALEPMVSAGPTSVAAPGTLDTKWSGFNMGTFTVPHPPATTGDQQQQPQFLEVRFPFPSFAIMALTSKPSLSGQGYSPLVSVFNWSLGVNSWNRGSTRSIATFRIKASLFGPSGGYVKMAKTERMQ</sequence>
<dbReference type="Proteomes" id="UP001234178">
    <property type="component" value="Unassembled WGS sequence"/>
</dbReference>
<evidence type="ECO:0000313" key="2">
    <source>
        <dbReference type="Proteomes" id="UP001234178"/>
    </source>
</evidence>